<sequence>MGKESAKWGPRHYKRRPKRLPRTRERTFAALSALFCRDHPSVCVRATRSLAPGI</sequence>
<evidence type="ECO:0000313" key="3">
    <source>
        <dbReference type="Proteomes" id="UP000298030"/>
    </source>
</evidence>
<keyword evidence="3" id="KW-1185">Reference proteome</keyword>
<proteinExistence type="predicted"/>
<comment type="caution">
    <text evidence="2">The sequence shown here is derived from an EMBL/GenBank/DDBJ whole genome shotgun (WGS) entry which is preliminary data.</text>
</comment>
<dbReference type="Proteomes" id="UP000298030">
    <property type="component" value="Unassembled WGS sequence"/>
</dbReference>
<feature type="region of interest" description="Disordered" evidence="1">
    <location>
        <begin position="1"/>
        <end position="20"/>
    </location>
</feature>
<name>A0A4Y7TMC7_COPMI</name>
<evidence type="ECO:0000256" key="1">
    <source>
        <dbReference type="SAM" id="MobiDB-lite"/>
    </source>
</evidence>
<dbReference type="AlphaFoldDB" id="A0A4Y7TMC7"/>
<evidence type="ECO:0000313" key="2">
    <source>
        <dbReference type="EMBL" id="TEB35104.1"/>
    </source>
</evidence>
<reference evidence="2 3" key="1">
    <citation type="journal article" date="2019" name="Nat. Ecol. Evol.">
        <title>Megaphylogeny resolves global patterns of mushroom evolution.</title>
        <authorList>
            <person name="Varga T."/>
            <person name="Krizsan K."/>
            <person name="Foldi C."/>
            <person name="Dima B."/>
            <person name="Sanchez-Garcia M."/>
            <person name="Sanchez-Ramirez S."/>
            <person name="Szollosi G.J."/>
            <person name="Szarkandi J.G."/>
            <person name="Papp V."/>
            <person name="Albert L."/>
            <person name="Andreopoulos W."/>
            <person name="Angelini C."/>
            <person name="Antonin V."/>
            <person name="Barry K.W."/>
            <person name="Bougher N.L."/>
            <person name="Buchanan P."/>
            <person name="Buyck B."/>
            <person name="Bense V."/>
            <person name="Catcheside P."/>
            <person name="Chovatia M."/>
            <person name="Cooper J."/>
            <person name="Damon W."/>
            <person name="Desjardin D."/>
            <person name="Finy P."/>
            <person name="Geml J."/>
            <person name="Haridas S."/>
            <person name="Hughes K."/>
            <person name="Justo A."/>
            <person name="Karasinski D."/>
            <person name="Kautmanova I."/>
            <person name="Kiss B."/>
            <person name="Kocsube S."/>
            <person name="Kotiranta H."/>
            <person name="LaButti K.M."/>
            <person name="Lechner B.E."/>
            <person name="Liimatainen K."/>
            <person name="Lipzen A."/>
            <person name="Lukacs Z."/>
            <person name="Mihaltcheva S."/>
            <person name="Morgado L.N."/>
            <person name="Niskanen T."/>
            <person name="Noordeloos M.E."/>
            <person name="Ohm R.A."/>
            <person name="Ortiz-Santana B."/>
            <person name="Ovrebo C."/>
            <person name="Racz N."/>
            <person name="Riley R."/>
            <person name="Savchenko A."/>
            <person name="Shiryaev A."/>
            <person name="Soop K."/>
            <person name="Spirin V."/>
            <person name="Szebenyi C."/>
            <person name="Tomsovsky M."/>
            <person name="Tulloss R.E."/>
            <person name="Uehling J."/>
            <person name="Grigoriev I.V."/>
            <person name="Vagvolgyi C."/>
            <person name="Papp T."/>
            <person name="Martin F.M."/>
            <person name="Miettinen O."/>
            <person name="Hibbett D.S."/>
            <person name="Nagy L.G."/>
        </authorList>
    </citation>
    <scope>NUCLEOTIDE SEQUENCE [LARGE SCALE GENOMIC DNA]</scope>
    <source>
        <strain evidence="2 3">FP101781</strain>
    </source>
</reference>
<accession>A0A4Y7TMC7</accession>
<protein>
    <submittedName>
        <fullName evidence="2">Uncharacterized protein</fullName>
    </submittedName>
</protein>
<organism evidence="2 3">
    <name type="scientific">Coprinellus micaceus</name>
    <name type="common">Glistening ink-cap mushroom</name>
    <name type="synonym">Coprinus micaceus</name>
    <dbReference type="NCBI Taxonomy" id="71717"/>
    <lineage>
        <taxon>Eukaryota</taxon>
        <taxon>Fungi</taxon>
        <taxon>Dikarya</taxon>
        <taxon>Basidiomycota</taxon>
        <taxon>Agaricomycotina</taxon>
        <taxon>Agaricomycetes</taxon>
        <taxon>Agaricomycetidae</taxon>
        <taxon>Agaricales</taxon>
        <taxon>Agaricineae</taxon>
        <taxon>Psathyrellaceae</taxon>
        <taxon>Coprinellus</taxon>
    </lineage>
</organism>
<dbReference type="EMBL" id="QPFP01000008">
    <property type="protein sequence ID" value="TEB35104.1"/>
    <property type="molecule type" value="Genomic_DNA"/>
</dbReference>
<feature type="compositionally biased region" description="Basic residues" evidence="1">
    <location>
        <begin position="9"/>
        <end position="20"/>
    </location>
</feature>
<gene>
    <name evidence="2" type="ORF">FA13DRAFT_1728907</name>
</gene>